<evidence type="ECO:0000259" key="1">
    <source>
        <dbReference type="PROSITE" id="PS51664"/>
    </source>
</evidence>
<feature type="domain" description="YcaO" evidence="1">
    <location>
        <begin position="219"/>
        <end position="576"/>
    </location>
</feature>
<dbReference type="InterPro" id="IPR003776">
    <property type="entry name" value="YcaO-like_dom"/>
</dbReference>
<name>A0A380JBF2_STRDO</name>
<dbReference type="AlphaFoldDB" id="A0A380JBF2"/>
<keyword evidence="3" id="KW-1185">Reference proteome</keyword>
<evidence type="ECO:0000313" key="2">
    <source>
        <dbReference type="EMBL" id="SUN35193.1"/>
    </source>
</evidence>
<accession>A0A380JBF2</accession>
<dbReference type="Pfam" id="PF02624">
    <property type="entry name" value="YcaO"/>
    <property type="match status" value="1"/>
</dbReference>
<dbReference type="RefSeq" id="WP_002998585.1">
    <property type="nucleotide sequence ID" value="NZ_UHFA01000002.1"/>
</dbReference>
<dbReference type="Proteomes" id="UP000254082">
    <property type="component" value="Unassembled WGS sequence"/>
</dbReference>
<proteinExistence type="predicted"/>
<gene>
    <name evidence="2" type="ORF">NCTC11391_00168</name>
</gene>
<dbReference type="PANTHER" id="PTHR37809:SF1">
    <property type="entry name" value="RIBOSOMAL PROTEIN S12 METHYLTHIOTRANSFERASE ACCESSORY FACTOR YCAO"/>
    <property type="match status" value="1"/>
</dbReference>
<reference evidence="2 3" key="1">
    <citation type="submission" date="2018-06" db="EMBL/GenBank/DDBJ databases">
        <authorList>
            <consortium name="Pathogen Informatics"/>
            <person name="Doyle S."/>
        </authorList>
    </citation>
    <scope>NUCLEOTIDE SEQUENCE [LARGE SCALE GENOMIC DNA]</scope>
    <source>
        <strain evidence="3">NCTC 11391</strain>
    </source>
</reference>
<protein>
    <submittedName>
        <fullName evidence="2">Bacteriocin biosynthesis docking scaffold, SagD family</fullName>
    </submittedName>
</protein>
<dbReference type="PROSITE" id="PS51664">
    <property type="entry name" value="YCAO"/>
    <property type="match status" value="1"/>
</dbReference>
<evidence type="ECO:0000313" key="3">
    <source>
        <dbReference type="Proteomes" id="UP000254082"/>
    </source>
</evidence>
<dbReference type="EMBL" id="UHFA01000002">
    <property type="protein sequence ID" value="SUN35193.1"/>
    <property type="molecule type" value="Genomic_DNA"/>
</dbReference>
<organism evidence="2 3">
    <name type="scientific">Streptococcus downei MFe28</name>
    <dbReference type="NCBI Taxonomy" id="764290"/>
    <lineage>
        <taxon>Bacteria</taxon>
        <taxon>Bacillati</taxon>
        <taxon>Bacillota</taxon>
        <taxon>Bacilli</taxon>
        <taxon>Lactobacillales</taxon>
        <taxon>Streptococcaceae</taxon>
        <taxon>Streptococcus</taxon>
    </lineage>
</organism>
<dbReference type="Gene3D" id="3.30.1330.230">
    <property type="match status" value="1"/>
</dbReference>
<dbReference type="OrthoDB" id="2379922at2"/>
<dbReference type="PANTHER" id="PTHR37809">
    <property type="entry name" value="RIBOSOMAL PROTEIN S12 METHYLTHIOTRANSFERASE ACCESSORY FACTOR YCAO"/>
    <property type="match status" value="1"/>
</dbReference>
<sequence>MNIQQFIHEIVMTIPISQPTQIVYQDVNLYFGTLDYFRSQRVEEGIIIFWEEHKLFVSPLFNKRDKICSHCFLEHRNQFKLADSFGQGNEVVEIDGNNLYEEKLLYVISQLIRFKSEPPLFDYFVIDDYQISRHQFFRITNCDICISNDKRFDNTIIDSNLQCQASSLREKLGDYSRYIQLDNKDTGLFRRELTTLLKNAVTVELQYPLSQSEMISGIGIDTSYKKARAKAFLEAMERYSGIISKGQKRFLFSLNDLGKEAMDYLNPNEYLPVLGKEKINRETKIHWLPAHNYQTQKSTLIPEDFIIYKTERKPISQKLVNMSSNGHAVGNSYKEAVIFSLLEMYERDYFLFHWYQKRVPKEVNQASIFDAEINYYLMLIKNLGYEVSIYQLLSSKVMNIYWTFARGQNSNKFATYSTAGAHLFGKSAIVSALKELYFALYAYDQDVGDIQEKGHRMRPQDVTTVADHAIYYSVEDRSQNFDFLREAEIIDFEVESDYSIDIDTYYSVLLEFTNQKFGNFYIVENTPIGLKEIGLCEVKVFAPGMQDMNFGYENLYINYRRIQVSNYQEIPIHPFP</sequence>